<feature type="domain" description="VOC" evidence="1">
    <location>
        <begin position="54"/>
        <end position="235"/>
    </location>
</feature>
<dbReference type="PROSITE" id="PS51819">
    <property type="entry name" value="VOC"/>
    <property type="match status" value="1"/>
</dbReference>
<accession>A0AAD9E9L8</accession>
<gene>
    <name evidence="2" type="ORF">CCHR01_17363</name>
</gene>
<dbReference type="InterPro" id="IPR029068">
    <property type="entry name" value="Glyas_Bleomycin-R_OHBP_Dase"/>
</dbReference>
<comment type="caution">
    <text evidence="2">The sequence shown here is derived from an EMBL/GenBank/DDBJ whole genome shotgun (WGS) entry which is preliminary data.</text>
</comment>
<dbReference type="PANTHER" id="PTHR10374">
    <property type="entry name" value="LACTOYLGLUTATHIONE LYASE GLYOXALASE I"/>
    <property type="match status" value="1"/>
</dbReference>
<dbReference type="PANTHER" id="PTHR10374:SF19">
    <property type="entry name" value="LYASE (GLO1), PUTATIVE (AFU_ORTHOLOGUE AFUA_2G13550)-RELATED"/>
    <property type="match status" value="1"/>
</dbReference>
<dbReference type="Proteomes" id="UP001243330">
    <property type="component" value="Unassembled WGS sequence"/>
</dbReference>
<keyword evidence="2" id="KW-0456">Lyase</keyword>
<dbReference type="Gene3D" id="3.10.180.10">
    <property type="entry name" value="2,3-Dihydroxybiphenyl 1,2-Dioxygenase, domain 1"/>
    <property type="match status" value="1"/>
</dbReference>
<sequence length="240" mass="26767">MHYDSVHVEQGKMQSTSNNIWNQARPEPVPGVFNIGGHLDQPPLPNTDPAVGMRLHHVMMRIRDPERSLHFYRDLLGMRLVWTLDTGPFTVYYLGFPSTDDDRADLKSWAEHTADFAAFTRTTGFLELKHMHGAENPLEEGGIQFSNGNAPPHLGFGHLGFTVPDVPSILARLETAGAAVVIDLGYNGRASIPLTEWEKERGVGVGDMVESYRQTIKQVAMVEDPDGYYVELVPQNLQTD</sequence>
<name>A0AAD9E9L8_9PEZI</name>
<dbReference type="Pfam" id="PF00903">
    <property type="entry name" value="Glyoxalase"/>
    <property type="match status" value="1"/>
</dbReference>
<evidence type="ECO:0000259" key="1">
    <source>
        <dbReference type="PROSITE" id="PS51819"/>
    </source>
</evidence>
<dbReference type="EMBL" id="JAQOWY010000604">
    <property type="protein sequence ID" value="KAK1840003.1"/>
    <property type="molecule type" value="Genomic_DNA"/>
</dbReference>
<dbReference type="InterPro" id="IPR037523">
    <property type="entry name" value="VOC_core"/>
</dbReference>
<evidence type="ECO:0000313" key="2">
    <source>
        <dbReference type="EMBL" id="KAK1840003.1"/>
    </source>
</evidence>
<reference evidence="2" key="1">
    <citation type="submission" date="2023-01" db="EMBL/GenBank/DDBJ databases">
        <title>Colletotrichum chrysophilum M932 genome sequence.</title>
        <authorList>
            <person name="Baroncelli R."/>
        </authorList>
    </citation>
    <scope>NUCLEOTIDE SEQUENCE</scope>
    <source>
        <strain evidence="2">M932</strain>
    </source>
</reference>
<organism evidence="2 3">
    <name type="scientific">Colletotrichum chrysophilum</name>
    <dbReference type="NCBI Taxonomy" id="1836956"/>
    <lineage>
        <taxon>Eukaryota</taxon>
        <taxon>Fungi</taxon>
        <taxon>Dikarya</taxon>
        <taxon>Ascomycota</taxon>
        <taxon>Pezizomycotina</taxon>
        <taxon>Sordariomycetes</taxon>
        <taxon>Hypocreomycetidae</taxon>
        <taxon>Glomerellales</taxon>
        <taxon>Glomerellaceae</taxon>
        <taxon>Colletotrichum</taxon>
        <taxon>Colletotrichum gloeosporioides species complex</taxon>
    </lineage>
</organism>
<dbReference type="GO" id="GO:0016829">
    <property type="term" value="F:lyase activity"/>
    <property type="evidence" value="ECO:0007669"/>
    <property type="project" value="UniProtKB-KW"/>
</dbReference>
<dbReference type="InterPro" id="IPR004360">
    <property type="entry name" value="Glyas_Fos-R_dOase_dom"/>
</dbReference>
<evidence type="ECO:0000313" key="3">
    <source>
        <dbReference type="Proteomes" id="UP001243330"/>
    </source>
</evidence>
<dbReference type="AlphaFoldDB" id="A0AAD9E9L8"/>
<proteinExistence type="predicted"/>
<keyword evidence="3" id="KW-1185">Reference proteome</keyword>
<dbReference type="SUPFAM" id="SSF54593">
    <property type="entry name" value="Glyoxalase/Bleomycin resistance protein/Dihydroxybiphenyl dioxygenase"/>
    <property type="match status" value="1"/>
</dbReference>
<protein>
    <submittedName>
        <fullName evidence="2">Lactoylglutathione lyase</fullName>
    </submittedName>
</protein>